<dbReference type="Proteomes" id="UP000619260">
    <property type="component" value="Unassembled WGS sequence"/>
</dbReference>
<gene>
    <name evidence="3" type="primary">lprD</name>
    <name evidence="3" type="ORF">Val02_55960</name>
</gene>
<proteinExistence type="predicted"/>
<feature type="transmembrane region" description="Helical" evidence="2">
    <location>
        <begin position="39"/>
        <end position="58"/>
    </location>
</feature>
<dbReference type="AlphaFoldDB" id="A0A8J3YRT8"/>
<dbReference type="RefSeq" id="WP_203902193.1">
    <property type="nucleotide sequence ID" value="NZ_BOPF01000022.1"/>
</dbReference>
<sequence length="128" mass="14075">MFWTPGWLLRHALAVVLIGGFLGLGWWQVGRAAEGNILSYGYAVEWPVFAGFVAFVWYREVKRALAERAAARGDSGVPAAPAPLRPRRPVPVPAAPDDEDPQLAAYNRYLAWLAANPDARPSDYRGDV</sequence>
<accession>A0A8J3YRT8</accession>
<evidence type="ECO:0008006" key="5">
    <source>
        <dbReference type="Google" id="ProtNLM"/>
    </source>
</evidence>
<evidence type="ECO:0000313" key="3">
    <source>
        <dbReference type="EMBL" id="GIJ48710.1"/>
    </source>
</evidence>
<feature type="region of interest" description="Disordered" evidence="1">
    <location>
        <begin position="69"/>
        <end position="100"/>
    </location>
</feature>
<evidence type="ECO:0000256" key="2">
    <source>
        <dbReference type="SAM" id="Phobius"/>
    </source>
</evidence>
<keyword evidence="2" id="KW-1133">Transmembrane helix</keyword>
<name>A0A8J3YRT8_9ACTN</name>
<reference evidence="3" key="1">
    <citation type="submission" date="2021-01" db="EMBL/GenBank/DDBJ databases">
        <title>Whole genome shotgun sequence of Virgisporangium aliadipatigenens NBRC 105644.</title>
        <authorList>
            <person name="Komaki H."/>
            <person name="Tamura T."/>
        </authorList>
    </citation>
    <scope>NUCLEOTIDE SEQUENCE</scope>
    <source>
        <strain evidence="3">NBRC 105644</strain>
    </source>
</reference>
<keyword evidence="2" id="KW-0812">Transmembrane</keyword>
<organism evidence="3 4">
    <name type="scientific">Virgisporangium aliadipatigenens</name>
    <dbReference type="NCBI Taxonomy" id="741659"/>
    <lineage>
        <taxon>Bacteria</taxon>
        <taxon>Bacillati</taxon>
        <taxon>Actinomycetota</taxon>
        <taxon>Actinomycetes</taxon>
        <taxon>Micromonosporales</taxon>
        <taxon>Micromonosporaceae</taxon>
        <taxon>Virgisporangium</taxon>
    </lineage>
</organism>
<dbReference type="EMBL" id="BOPF01000022">
    <property type="protein sequence ID" value="GIJ48710.1"/>
    <property type="molecule type" value="Genomic_DNA"/>
</dbReference>
<evidence type="ECO:0000313" key="4">
    <source>
        <dbReference type="Proteomes" id="UP000619260"/>
    </source>
</evidence>
<feature type="compositionally biased region" description="Pro residues" evidence="1">
    <location>
        <begin position="80"/>
        <end position="94"/>
    </location>
</feature>
<evidence type="ECO:0000256" key="1">
    <source>
        <dbReference type="SAM" id="MobiDB-lite"/>
    </source>
</evidence>
<comment type="caution">
    <text evidence="3">The sequence shown here is derived from an EMBL/GenBank/DDBJ whole genome shotgun (WGS) entry which is preliminary data.</text>
</comment>
<feature type="transmembrane region" description="Helical" evidence="2">
    <location>
        <begin position="7"/>
        <end position="27"/>
    </location>
</feature>
<keyword evidence="2" id="KW-0472">Membrane</keyword>
<keyword evidence="4" id="KW-1185">Reference proteome</keyword>
<protein>
    <recommendedName>
        <fullName evidence="5">DNA-binding transcriptional regulator of glucitol operon</fullName>
    </recommendedName>
</protein>